<evidence type="ECO:0000313" key="5">
    <source>
        <dbReference type="Proteomes" id="UP000839052"/>
    </source>
</evidence>
<keyword evidence="5" id="KW-1185">Reference proteome</keyword>
<dbReference type="Proteomes" id="UP000839052">
    <property type="component" value="Chromosome"/>
</dbReference>
<dbReference type="EMBL" id="OU912926">
    <property type="protein sequence ID" value="CAG9933407.1"/>
    <property type="molecule type" value="Genomic_DNA"/>
</dbReference>
<name>A0ABN8AQF6_9PROT</name>
<gene>
    <name evidence="4" type="ORF">NTG6680_2158</name>
</gene>
<dbReference type="PANTHER" id="PTHR36234:SF5">
    <property type="entry name" value="LYSYL ENDOPEPTIDASE"/>
    <property type="match status" value="1"/>
</dbReference>
<dbReference type="Gene3D" id="2.40.10.10">
    <property type="entry name" value="Trypsin-like serine proteases"/>
    <property type="match status" value="2"/>
</dbReference>
<organism evidence="4 5">
    <name type="scientific">Candidatus Nitrotoga arctica</name>
    <dbReference type="NCBI Taxonomy" id="453162"/>
    <lineage>
        <taxon>Bacteria</taxon>
        <taxon>Pseudomonadati</taxon>
        <taxon>Pseudomonadota</taxon>
        <taxon>Betaproteobacteria</taxon>
        <taxon>Nitrosomonadales</taxon>
        <taxon>Gallionellaceae</taxon>
        <taxon>Candidatus Nitrotoga</taxon>
    </lineage>
</organism>
<evidence type="ECO:0000259" key="2">
    <source>
        <dbReference type="Pfam" id="PF18885"/>
    </source>
</evidence>
<feature type="compositionally biased region" description="Low complexity" evidence="1">
    <location>
        <begin position="56"/>
        <end position="66"/>
    </location>
</feature>
<accession>A0ABN8AQF6</accession>
<protein>
    <submittedName>
        <fullName evidence="4">Flg_new_2 domain-containing protein</fullName>
    </submittedName>
</protein>
<dbReference type="SUPFAM" id="SSF50494">
    <property type="entry name" value="Trypsin-like serine proteases"/>
    <property type="match status" value="1"/>
</dbReference>
<dbReference type="InterPro" id="IPR009003">
    <property type="entry name" value="Peptidase_S1_PA"/>
</dbReference>
<evidence type="ECO:0000259" key="3">
    <source>
        <dbReference type="Pfam" id="PF18998"/>
    </source>
</evidence>
<dbReference type="Pfam" id="PF18998">
    <property type="entry name" value="Flg_new_2"/>
    <property type="match status" value="1"/>
</dbReference>
<dbReference type="InterPro" id="IPR043504">
    <property type="entry name" value="Peptidase_S1_PA_chymotrypsin"/>
</dbReference>
<feature type="region of interest" description="Disordered" evidence="1">
    <location>
        <begin position="40"/>
        <end position="92"/>
    </location>
</feature>
<feature type="domain" description="DUF5648" evidence="2">
    <location>
        <begin position="574"/>
        <end position="723"/>
    </location>
</feature>
<dbReference type="InterPro" id="IPR044060">
    <property type="entry name" value="Bacterial_rp_domain"/>
</dbReference>
<sequence length="727" mass="78294">MPGNLNSNVVAVLWILLTIISIPSHAQPFESITGRVESFTRPADDGVSPLKPRRASISPSPHSISIGTLSNEKKSAETNVDSRPGTPHKIGFGREIPQLRNLTDTASQLKWQNTPQGGKIAAISITSPQATGIRMGILVRRMLTKATFRFYSQGSEVSYEIAGKEIMETIQRNLDAGDSSDAARTYWSPYVEGEEMTLEIELPLGISPDTLEIAIPSVSHFFFSILRAAGEKISKIGQAASCEIDVSCYSEWSPESKSTAKITFVDSGSSYLCSGTLLNDAASSGTPYFLSANHCITSQTIASTLQTFWFYRSAACNNGTLNSEFQTRTGGATLLYGSQTTDTSFMQLNKLPPAGALYAGWSPNTPELYAYVTSIHHPQGDLQKISFGRFQSFQDCTATDPFTDTYQCTFANKDNGKFLDVAYTSGITEGGSSGAGLFETINSAHYLIGQLRGGNPSCFGSGTDEYGRFDIAYSDRLHQWLNAGPTFLLSVSKLNNGNGTVISSPDGINCGTRCNAPFTRGTNVTLTATPASGFIFSGWSGACSGTSATCSVAMNTPQSVTATFSPVATPGTVVEYYNPDLDHYFIAADPGEQAFVDSGAVGRWQRTGVRFASGGNVPVCRFYGSVSPGPNSHFYTASADECTQLKQLQATTPATQKRWNFESLDFLTMMPMNNTCPADTAPIYRAYNNGFSKNIDSNHRITSDQAAIQEVVARGWINEGIVMCAPQ</sequence>
<dbReference type="Pfam" id="PF18885">
    <property type="entry name" value="DUF5648"/>
    <property type="match status" value="1"/>
</dbReference>
<reference evidence="4 5" key="1">
    <citation type="submission" date="2021-10" db="EMBL/GenBank/DDBJ databases">
        <authorList>
            <person name="Koch H."/>
        </authorList>
    </citation>
    <scope>NUCLEOTIDE SEQUENCE [LARGE SCALE GENOMIC DNA]</scope>
    <source>
        <strain evidence="4">6680</strain>
    </source>
</reference>
<dbReference type="PANTHER" id="PTHR36234">
    <property type="entry name" value="LYSYL ENDOPEPTIDASE"/>
    <property type="match status" value="1"/>
</dbReference>
<dbReference type="InterPro" id="IPR043708">
    <property type="entry name" value="DUF5648"/>
</dbReference>
<evidence type="ECO:0000313" key="4">
    <source>
        <dbReference type="EMBL" id="CAG9933407.1"/>
    </source>
</evidence>
<feature type="domain" description="Bacterial repeat" evidence="3">
    <location>
        <begin position="514"/>
        <end position="567"/>
    </location>
</feature>
<evidence type="ECO:0000256" key="1">
    <source>
        <dbReference type="SAM" id="MobiDB-lite"/>
    </source>
</evidence>
<proteinExistence type="predicted"/>